<dbReference type="NCBIfam" id="NF041390">
    <property type="entry name" value="TadE_Rv3655c"/>
    <property type="match status" value="1"/>
</dbReference>
<keyword evidence="1" id="KW-0812">Transmembrane</keyword>
<organism evidence="3 4">
    <name type="scientific">Nocardioides aestuarii</name>
    <dbReference type="NCBI Taxonomy" id="252231"/>
    <lineage>
        <taxon>Bacteria</taxon>
        <taxon>Bacillati</taxon>
        <taxon>Actinomycetota</taxon>
        <taxon>Actinomycetes</taxon>
        <taxon>Propionibacteriales</taxon>
        <taxon>Nocardioidaceae</taxon>
        <taxon>Nocardioides</taxon>
    </lineage>
</organism>
<name>A0ABW4TN94_9ACTN</name>
<accession>A0ABW4TN94</accession>
<evidence type="ECO:0000256" key="1">
    <source>
        <dbReference type="SAM" id="Phobius"/>
    </source>
</evidence>
<reference evidence="4" key="1">
    <citation type="journal article" date="2019" name="Int. J. Syst. Evol. Microbiol.">
        <title>The Global Catalogue of Microorganisms (GCM) 10K type strain sequencing project: providing services to taxonomists for standard genome sequencing and annotation.</title>
        <authorList>
            <consortium name="The Broad Institute Genomics Platform"/>
            <consortium name="The Broad Institute Genome Sequencing Center for Infectious Disease"/>
            <person name="Wu L."/>
            <person name="Ma J."/>
        </authorList>
    </citation>
    <scope>NUCLEOTIDE SEQUENCE [LARGE SCALE GENOMIC DNA]</scope>
    <source>
        <strain evidence="4">CGMCC 1.12477</strain>
    </source>
</reference>
<comment type="caution">
    <text evidence="3">The sequence shown here is derived from an EMBL/GenBank/DDBJ whole genome shotgun (WGS) entry which is preliminary data.</text>
</comment>
<evidence type="ECO:0000313" key="3">
    <source>
        <dbReference type="EMBL" id="MFD1947410.1"/>
    </source>
</evidence>
<feature type="domain" description="TadE-like" evidence="2">
    <location>
        <begin position="15"/>
        <end position="57"/>
    </location>
</feature>
<keyword evidence="1" id="KW-0472">Membrane</keyword>
<feature type="transmembrane region" description="Helical" evidence="1">
    <location>
        <begin position="21"/>
        <end position="40"/>
    </location>
</feature>
<keyword evidence="1" id="KW-1133">Transmembrane helix</keyword>
<sequence>MSRRPRRPERPDQRGAVTAELALGIPLLLAVVVALVWLLAVGAGQVRVVDAAREAARSLARGDDQAVVVARAEEVAGERATVTVVSTGPEVRVLVTRRLDGPGGLLDALPGASLSHEAVAASEGPP</sequence>
<dbReference type="InterPro" id="IPR049790">
    <property type="entry name" value="Rv3655c/TadE"/>
</dbReference>
<dbReference type="RefSeq" id="WP_343918484.1">
    <property type="nucleotide sequence ID" value="NZ_BAAAJT010000002.1"/>
</dbReference>
<dbReference type="InterPro" id="IPR012495">
    <property type="entry name" value="TadE-like_dom"/>
</dbReference>
<protein>
    <submittedName>
        <fullName evidence="3">TadE family type IV pilus minor pilin</fullName>
    </submittedName>
</protein>
<dbReference type="Pfam" id="PF07811">
    <property type="entry name" value="TadE"/>
    <property type="match status" value="1"/>
</dbReference>
<evidence type="ECO:0000259" key="2">
    <source>
        <dbReference type="Pfam" id="PF07811"/>
    </source>
</evidence>
<proteinExistence type="predicted"/>
<keyword evidence="4" id="KW-1185">Reference proteome</keyword>
<dbReference type="EMBL" id="JBHUGD010000003">
    <property type="protein sequence ID" value="MFD1947410.1"/>
    <property type="molecule type" value="Genomic_DNA"/>
</dbReference>
<gene>
    <name evidence="3" type="ORF">ACFSDE_11465</name>
</gene>
<dbReference type="Proteomes" id="UP001597351">
    <property type="component" value="Unassembled WGS sequence"/>
</dbReference>
<evidence type="ECO:0000313" key="4">
    <source>
        <dbReference type="Proteomes" id="UP001597351"/>
    </source>
</evidence>